<comment type="caution">
    <text evidence="1">The sequence shown here is derived from an EMBL/GenBank/DDBJ whole genome shotgun (WGS) entry which is preliminary data.</text>
</comment>
<gene>
    <name evidence="1" type="ORF">WKR92_11215</name>
</gene>
<proteinExistence type="predicted"/>
<keyword evidence="2" id="KW-1185">Reference proteome</keyword>
<accession>A0ABV5CJ50</accession>
<name>A0ABV5CJ50_9SPHI</name>
<organism evidence="1 2">
    <name type="scientific">Albibacterium profundi</name>
    <dbReference type="NCBI Taxonomy" id="3134906"/>
    <lineage>
        <taxon>Bacteria</taxon>
        <taxon>Pseudomonadati</taxon>
        <taxon>Bacteroidota</taxon>
        <taxon>Sphingobacteriia</taxon>
        <taxon>Sphingobacteriales</taxon>
        <taxon>Sphingobacteriaceae</taxon>
        <taxon>Albibacterium</taxon>
    </lineage>
</organism>
<dbReference type="CDD" id="cd16414">
    <property type="entry name" value="dndB_like"/>
    <property type="match status" value="1"/>
</dbReference>
<evidence type="ECO:0000313" key="2">
    <source>
        <dbReference type="Proteomes" id="UP001580928"/>
    </source>
</evidence>
<dbReference type="Proteomes" id="UP001580928">
    <property type="component" value="Unassembled WGS sequence"/>
</dbReference>
<dbReference type="EMBL" id="JBBVGT010000002">
    <property type="protein sequence ID" value="MFB5946402.1"/>
    <property type="molecule type" value="Genomic_DNA"/>
</dbReference>
<dbReference type="RefSeq" id="WP_375557908.1">
    <property type="nucleotide sequence ID" value="NZ_JBBVGT010000002.1"/>
</dbReference>
<dbReference type="Pfam" id="PF14072">
    <property type="entry name" value="DndB"/>
    <property type="match status" value="1"/>
</dbReference>
<sequence>MSLKKKISESISLPCLRGKMGDWYYYVTLLKFSEIASRVMLPKEIDSYYENKAELKLGDWIQRDLEKSRTQKIVEYLKKQPQHFFNSLILGIYEGNPSWQDVSIKANQEYEDLNESDLEYLSRTFGILNLEGTEDIFAIDGQHRAISIREAVRQDKKLGSEEIAVIFVAHKTTAEGKIRTRRLFSTLNKYAKPVSQSEIIALSEDNNCAIITRDLVDGFDILKDKILVIKNRSISPENTSHFTNILVLYDIVERLLTDKAVVGRKVNGHNKNSFTTTRVSDEQIKKDTLRVKRIISEIIGNIPELKHFFEGNPINRKSKKTSLLFRPIGQNIFFDTLKVAMDSSKKAEFFEYFSKADFNLSNKVWKQIFWDDETGTIITEKARQRFATILLLEHLGIAVKKTRRDIEIASNFDVTL</sequence>
<dbReference type="InterPro" id="IPR017642">
    <property type="entry name" value="DNA_S_mod_DndB"/>
</dbReference>
<dbReference type="InterPro" id="IPR017601">
    <property type="entry name" value="DGQHR-contain_dom"/>
</dbReference>
<dbReference type="NCBIfam" id="TIGR03187">
    <property type="entry name" value="DGQHR"/>
    <property type="match status" value="1"/>
</dbReference>
<reference evidence="1 2" key="1">
    <citation type="submission" date="2024-04" db="EMBL/GenBank/DDBJ databases">
        <title>Albibacterium profundi sp. nov., isolated from sediment of the Challenger Deep of Mariana Trench.</title>
        <authorList>
            <person name="Wang Y."/>
        </authorList>
    </citation>
    <scope>NUCLEOTIDE SEQUENCE [LARGE SCALE GENOMIC DNA]</scope>
    <source>
        <strain evidence="1 2">RHL897</strain>
    </source>
</reference>
<protein>
    <submittedName>
        <fullName evidence="1">DNA sulfur modification protein DndB</fullName>
    </submittedName>
</protein>
<evidence type="ECO:0000313" key="1">
    <source>
        <dbReference type="EMBL" id="MFB5946402.1"/>
    </source>
</evidence>